<dbReference type="GeneID" id="27720261"/>
<feature type="transmembrane region" description="Helical" evidence="2">
    <location>
        <begin position="237"/>
        <end position="259"/>
    </location>
</feature>
<evidence type="ECO:0000313" key="4">
    <source>
        <dbReference type="Proteomes" id="UP000028545"/>
    </source>
</evidence>
<dbReference type="KEGG" id="sapo:SAPIO_CDS1189"/>
<comment type="caution">
    <text evidence="3">The sequence shown here is derived from an EMBL/GenBank/DDBJ whole genome shotgun (WGS) entry which is preliminary data.</text>
</comment>
<reference evidence="3 4" key="1">
    <citation type="journal article" date="2014" name="Genome Announc.">
        <title>Draft genome sequence of the pathogenic fungus Scedosporium apiospermum.</title>
        <authorList>
            <person name="Vandeputte P."/>
            <person name="Ghamrawi S."/>
            <person name="Rechenmann M."/>
            <person name="Iltis A."/>
            <person name="Giraud S."/>
            <person name="Fleury M."/>
            <person name="Thornton C."/>
            <person name="Delhaes L."/>
            <person name="Meyer W."/>
            <person name="Papon N."/>
            <person name="Bouchara J.P."/>
        </authorList>
    </citation>
    <scope>NUCLEOTIDE SEQUENCE [LARGE SCALE GENOMIC DNA]</scope>
    <source>
        <strain evidence="3 4">IHEM 14462</strain>
    </source>
</reference>
<dbReference type="VEuPathDB" id="FungiDB:SAPIO_CDS1189"/>
<keyword evidence="2" id="KW-1133">Transmembrane helix</keyword>
<name>A0A084GG15_PSEDA</name>
<evidence type="ECO:0000256" key="2">
    <source>
        <dbReference type="SAM" id="Phobius"/>
    </source>
</evidence>
<feature type="transmembrane region" description="Helical" evidence="2">
    <location>
        <begin position="13"/>
        <end position="34"/>
    </location>
</feature>
<keyword evidence="2" id="KW-0472">Membrane</keyword>
<dbReference type="Proteomes" id="UP000028545">
    <property type="component" value="Unassembled WGS sequence"/>
</dbReference>
<dbReference type="AlphaFoldDB" id="A0A084GG15"/>
<dbReference type="OMA" id="CYYAFYD"/>
<evidence type="ECO:0008006" key="5">
    <source>
        <dbReference type="Google" id="ProtNLM"/>
    </source>
</evidence>
<proteinExistence type="predicted"/>
<feature type="compositionally biased region" description="Polar residues" evidence="1">
    <location>
        <begin position="309"/>
        <end position="325"/>
    </location>
</feature>
<organism evidence="3 4">
    <name type="scientific">Pseudallescheria apiosperma</name>
    <name type="common">Scedosporium apiospermum</name>
    <dbReference type="NCBI Taxonomy" id="563466"/>
    <lineage>
        <taxon>Eukaryota</taxon>
        <taxon>Fungi</taxon>
        <taxon>Dikarya</taxon>
        <taxon>Ascomycota</taxon>
        <taxon>Pezizomycotina</taxon>
        <taxon>Sordariomycetes</taxon>
        <taxon>Hypocreomycetidae</taxon>
        <taxon>Microascales</taxon>
        <taxon>Microascaceae</taxon>
        <taxon>Scedosporium</taxon>
    </lineage>
</organism>
<feature type="transmembrane region" description="Helical" evidence="2">
    <location>
        <begin position="113"/>
        <end position="134"/>
    </location>
</feature>
<feature type="transmembrane region" description="Helical" evidence="2">
    <location>
        <begin position="200"/>
        <end position="217"/>
    </location>
</feature>
<accession>A0A084GG15</accession>
<sequence length="353" mass="39474">MSSDAANPVYFELGWSILSTICLANVLFGLLVVGITNFTQVSSVPLVTSAAGAIANGLCYYAFYDYENRYSLPAKAAASAVADIAWMIQEAGLSFYSFMILQRVLRNNQWRVFMILFWTMIVGIVGIRIVIAITRVRLILSEGDALQSLVNHLHIGYFVLIALLECLSAYFLLTIFAKARRSSFQAAIKTNLFQYLMRSTEVRLALLAVLGIMRAITYSFQASAQSATNVASQVDRFAYTMECMFPVIMFIDILASKLVRNEHESSSRSRGMGARSQPRQFTMTRKDEHGEHVIEVQGGVHGTRRDNRASSQERIIEEGSSQETSADIDLEMMDPQRVGISKTVEFKVYNGER</sequence>
<dbReference type="RefSeq" id="XP_016646076.1">
    <property type="nucleotide sequence ID" value="XM_016784521.1"/>
</dbReference>
<gene>
    <name evidence="3" type="ORF">SAPIO_CDS1189</name>
</gene>
<feature type="transmembrane region" description="Helical" evidence="2">
    <location>
        <begin position="84"/>
        <end position="101"/>
    </location>
</feature>
<feature type="transmembrane region" description="Helical" evidence="2">
    <location>
        <begin position="154"/>
        <end position="179"/>
    </location>
</feature>
<keyword evidence="2" id="KW-0812">Transmembrane</keyword>
<dbReference type="OrthoDB" id="5306317at2759"/>
<protein>
    <recommendedName>
        <fullName evidence="5">Integral membrane protein</fullName>
    </recommendedName>
</protein>
<keyword evidence="4" id="KW-1185">Reference proteome</keyword>
<feature type="region of interest" description="Disordered" evidence="1">
    <location>
        <begin position="299"/>
        <end position="327"/>
    </location>
</feature>
<evidence type="ECO:0000256" key="1">
    <source>
        <dbReference type="SAM" id="MobiDB-lite"/>
    </source>
</evidence>
<dbReference type="EMBL" id="JOWA01000044">
    <property type="protein sequence ID" value="KEZ46277.1"/>
    <property type="molecule type" value="Genomic_DNA"/>
</dbReference>
<feature type="transmembrane region" description="Helical" evidence="2">
    <location>
        <begin position="46"/>
        <end position="64"/>
    </location>
</feature>
<evidence type="ECO:0000313" key="3">
    <source>
        <dbReference type="EMBL" id="KEZ46277.1"/>
    </source>
</evidence>
<dbReference type="HOGENOM" id="CLU_040838_1_0_1"/>